<evidence type="ECO:0000313" key="4">
    <source>
        <dbReference type="Proteomes" id="UP000026962"/>
    </source>
</evidence>
<dbReference type="InterPro" id="IPR008480">
    <property type="entry name" value="DUF761_pln"/>
</dbReference>
<dbReference type="PANTHER" id="PTHR33098">
    <property type="entry name" value="COTTON FIBER (DUF761)"/>
    <property type="match status" value="1"/>
</dbReference>
<dbReference type="Pfam" id="PF05553">
    <property type="entry name" value="DUF761"/>
    <property type="match status" value="1"/>
</dbReference>
<reference evidence="3" key="1">
    <citation type="submission" date="2015-04" db="UniProtKB">
        <authorList>
            <consortium name="EnsemblPlants"/>
        </authorList>
    </citation>
    <scope>IDENTIFICATION</scope>
</reference>
<dbReference type="Proteomes" id="UP000026962">
    <property type="component" value="Chromosome 8"/>
</dbReference>
<dbReference type="Gramene" id="OPUNC08G12570.1">
    <property type="protein sequence ID" value="OPUNC08G12570.1"/>
    <property type="gene ID" value="OPUNC08G12570"/>
</dbReference>
<keyword evidence="2" id="KW-1133">Transmembrane helix</keyword>
<dbReference type="PANTHER" id="PTHR33098:SF2">
    <property type="entry name" value="OS08G0402500 PROTEIN"/>
    <property type="match status" value="1"/>
</dbReference>
<organism evidence="3">
    <name type="scientific">Oryza punctata</name>
    <name type="common">Red rice</name>
    <dbReference type="NCBI Taxonomy" id="4537"/>
    <lineage>
        <taxon>Eukaryota</taxon>
        <taxon>Viridiplantae</taxon>
        <taxon>Streptophyta</taxon>
        <taxon>Embryophyta</taxon>
        <taxon>Tracheophyta</taxon>
        <taxon>Spermatophyta</taxon>
        <taxon>Magnoliopsida</taxon>
        <taxon>Liliopsida</taxon>
        <taxon>Poales</taxon>
        <taxon>Poaceae</taxon>
        <taxon>BOP clade</taxon>
        <taxon>Oryzoideae</taxon>
        <taxon>Oryzeae</taxon>
        <taxon>Oryzinae</taxon>
        <taxon>Oryza</taxon>
    </lineage>
</organism>
<dbReference type="AlphaFoldDB" id="A0A0E0LUQ1"/>
<keyword evidence="2" id="KW-0472">Membrane</keyword>
<dbReference type="HOGENOM" id="CLU_089101_0_0_1"/>
<name>A0A0E0LUQ1_ORYPU</name>
<protein>
    <recommendedName>
        <fullName evidence="5">DUF4408 domain-containing protein</fullName>
    </recommendedName>
</protein>
<proteinExistence type="predicted"/>
<evidence type="ECO:0000256" key="2">
    <source>
        <dbReference type="SAM" id="Phobius"/>
    </source>
</evidence>
<keyword evidence="4" id="KW-1185">Reference proteome</keyword>
<dbReference type="eggNOG" id="ENOG502R3AU">
    <property type="taxonomic scope" value="Eukaryota"/>
</dbReference>
<reference evidence="3" key="2">
    <citation type="submission" date="2018-05" db="EMBL/GenBank/DDBJ databases">
        <title>OpunRS2 (Oryza punctata Reference Sequence Version 2).</title>
        <authorList>
            <person name="Zhang J."/>
            <person name="Kudrna D."/>
            <person name="Lee S."/>
            <person name="Talag J."/>
            <person name="Welchert J."/>
            <person name="Wing R.A."/>
        </authorList>
    </citation>
    <scope>NUCLEOTIDE SEQUENCE [LARGE SCALE GENOMIC DNA]</scope>
</reference>
<dbReference type="OMA" id="EHDYDSG"/>
<feature type="region of interest" description="Disordered" evidence="1">
    <location>
        <begin position="41"/>
        <end position="60"/>
    </location>
</feature>
<accession>A0A0E0LUQ1</accession>
<evidence type="ECO:0008006" key="5">
    <source>
        <dbReference type="Google" id="ProtNLM"/>
    </source>
</evidence>
<dbReference type="EnsemblPlants" id="OPUNC08G12570.1">
    <property type="protein sequence ID" value="OPUNC08G12570.1"/>
    <property type="gene ID" value="OPUNC08G12570"/>
</dbReference>
<evidence type="ECO:0000256" key="1">
    <source>
        <dbReference type="SAM" id="MobiDB-lite"/>
    </source>
</evidence>
<sequence length="221" mass="23380">MAAVESSPSLWWPLPPPWLSPGAAWFVLFTVMVGAVAVMSRAEQAPPPPPSSSTRRRLTRSASSMVLERLRSFSAAFSFVHSISGVQEDDIPSETMSTDAAAAASGCEEAEEENPISLDEAHPHPVVAAVCPPPQAAAAATAGEVAAATAEERPRKRREAAKVVAVKGRAFAEVEGKAEVNARAERFIRRFREDLKLQRIMSALNRSHALTGGAAASSSAP</sequence>
<evidence type="ECO:0000313" key="3">
    <source>
        <dbReference type="EnsemblPlants" id="OPUNC08G12570.1"/>
    </source>
</evidence>
<keyword evidence="2" id="KW-0812">Transmembrane</keyword>
<feature type="transmembrane region" description="Helical" evidence="2">
    <location>
        <begin position="18"/>
        <end position="39"/>
    </location>
</feature>